<dbReference type="InterPro" id="IPR036322">
    <property type="entry name" value="WD40_repeat_dom_sf"/>
</dbReference>
<dbReference type="PROSITE" id="PS51767">
    <property type="entry name" value="PEPTIDASE_A1"/>
    <property type="match status" value="1"/>
</dbReference>
<proteinExistence type="predicted"/>
<dbReference type="AlphaFoldDB" id="A0A1R3KF62"/>
<dbReference type="OrthoDB" id="1850764at2759"/>
<evidence type="ECO:0000259" key="1">
    <source>
        <dbReference type="PROSITE" id="PS51767"/>
    </source>
</evidence>
<dbReference type="PANTHER" id="PTHR44083">
    <property type="entry name" value="TOPLESS-RELATED PROTEIN 1-RELATED"/>
    <property type="match status" value="1"/>
</dbReference>
<dbReference type="InterPro" id="IPR015943">
    <property type="entry name" value="WD40/YVTN_repeat-like_dom_sf"/>
</dbReference>
<keyword evidence="3" id="KW-1185">Reference proteome</keyword>
<comment type="caution">
    <text evidence="2">The sequence shown here is derived from an EMBL/GenBank/DDBJ whole genome shotgun (WGS) entry which is preliminary data.</text>
</comment>
<evidence type="ECO:0000313" key="3">
    <source>
        <dbReference type="Proteomes" id="UP000187203"/>
    </source>
</evidence>
<dbReference type="InterPro" id="IPR001680">
    <property type="entry name" value="WD40_rpt"/>
</dbReference>
<gene>
    <name evidence="2" type="ORF">COLO4_08643</name>
</gene>
<feature type="domain" description="Peptidase A1" evidence="1">
    <location>
        <begin position="165"/>
        <end position="241"/>
    </location>
</feature>
<dbReference type="STRING" id="93759.A0A1R3KF62"/>
<accession>A0A1R3KF62</accession>
<dbReference type="InterPro" id="IPR033121">
    <property type="entry name" value="PEPTIDASE_A1"/>
</dbReference>
<evidence type="ECO:0000313" key="2">
    <source>
        <dbReference type="EMBL" id="OMP05689.1"/>
    </source>
</evidence>
<dbReference type="PANTHER" id="PTHR44083:SF17">
    <property type="entry name" value="TRANSDUCIN FAMILY PROTEIN _ WD-40 REPEAT FAMILY PROTEIN"/>
    <property type="match status" value="1"/>
</dbReference>
<sequence>MDYFEQFVTDGEWSKAEEYLSACTDGNAECSANMLYEMRKHEYLEAKDRLNWWVPYRFICFLENQNLTFENIPKVGTETYFSDVHSVSSVNAVSWKLKEINEPSECRTLILPDSPLAERELNSFGGPPCTYFTFCNEHSLALGFNNSSIVIRCLNTKTQAKLEGHGKRITCLAFSNKLNVLVSAGGDAQWVPTEAECPITSATYSSDGQSIYVSFKTGCIKFAGLVAYPLVIAAHPTNPNQ</sequence>
<dbReference type="Pfam" id="PF21889">
    <property type="entry name" value="TPR1-like_2nd"/>
    <property type="match status" value="1"/>
</dbReference>
<name>A0A1R3KF62_9ROSI</name>
<dbReference type="GO" id="GO:0006355">
    <property type="term" value="P:regulation of DNA-templated transcription"/>
    <property type="evidence" value="ECO:0007669"/>
    <property type="project" value="InterPro"/>
</dbReference>
<dbReference type="EMBL" id="AWUE01013904">
    <property type="protein sequence ID" value="OMP05689.1"/>
    <property type="molecule type" value="Genomic_DNA"/>
</dbReference>
<dbReference type="InterPro" id="IPR027728">
    <property type="entry name" value="Topless_fam"/>
</dbReference>
<dbReference type="Proteomes" id="UP000187203">
    <property type="component" value="Unassembled WGS sequence"/>
</dbReference>
<protein>
    <recommendedName>
        <fullName evidence="1">Peptidase A1 domain-containing protein</fullName>
    </recommendedName>
</protein>
<dbReference type="Gene3D" id="2.130.10.10">
    <property type="entry name" value="YVTN repeat-like/Quinoprotein amine dehydrogenase"/>
    <property type="match status" value="1"/>
</dbReference>
<organism evidence="2 3">
    <name type="scientific">Corchorus olitorius</name>
    <dbReference type="NCBI Taxonomy" id="93759"/>
    <lineage>
        <taxon>Eukaryota</taxon>
        <taxon>Viridiplantae</taxon>
        <taxon>Streptophyta</taxon>
        <taxon>Embryophyta</taxon>
        <taxon>Tracheophyta</taxon>
        <taxon>Spermatophyta</taxon>
        <taxon>Magnoliopsida</taxon>
        <taxon>eudicotyledons</taxon>
        <taxon>Gunneridae</taxon>
        <taxon>Pentapetalae</taxon>
        <taxon>rosids</taxon>
        <taxon>malvids</taxon>
        <taxon>Malvales</taxon>
        <taxon>Malvaceae</taxon>
        <taxon>Grewioideae</taxon>
        <taxon>Apeibeae</taxon>
        <taxon>Corchorus</taxon>
    </lineage>
</organism>
<reference evidence="3" key="1">
    <citation type="submission" date="2013-09" db="EMBL/GenBank/DDBJ databases">
        <title>Corchorus olitorius genome sequencing.</title>
        <authorList>
            <person name="Alam M."/>
            <person name="Haque M.S."/>
            <person name="Islam M.S."/>
            <person name="Emdad E.M."/>
            <person name="Islam M.M."/>
            <person name="Ahmed B."/>
            <person name="Halim A."/>
            <person name="Hossen Q.M.M."/>
            <person name="Hossain M.Z."/>
            <person name="Ahmed R."/>
            <person name="Khan M.M."/>
            <person name="Islam R."/>
            <person name="Rashid M.M."/>
            <person name="Khan S.A."/>
            <person name="Rahman M.S."/>
            <person name="Alam M."/>
            <person name="Yahiya A.S."/>
            <person name="Khan M.S."/>
            <person name="Azam M.S."/>
            <person name="Haque T."/>
            <person name="Lashkar M.Z.H."/>
            <person name="Akhand A.I."/>
            <person name="Morshed G."/>
            <person name="Roy S."/>
            <person name="Uddin K.S."/>
            <person name="Rabeya T."/>
            <person name="Hossain A.S."/>
            <person name="Chowdhury A."/>
            <person name="Snigdha A.R."/>
            <person name="Mortoza M.S."/>
            <person name="Matin S.A."/>
            <person name="Hoque S.M.E."/>
            <person name="Islam M.K."/>
            <person name="Roy D.K."/>
            <person name="Haider R."/>
            <person name="Moosa M.M."/>
            <person name="Elias S.M."/>
            <person name="Hasan A.M."/>
            <person name="Jahan S."/>
            <person name="Shafiuddin M."/>
            <person name="Mahmood N."/>
            <person name="Shommy N.S."/>
        </authorList>
    </citation>
    <scope>NUCLEOTIDE SEQUENCE [LARGE SCALE GENOMIC DNA]</scope>
    <source>
        <strain evidence="3">cv. O-4</strain>
    </source>
</reference>
<dbReference type="InterPro" id="IPR054080">
    <property type="entry name" value="TPR1-like_2nd"/>
</dbReference>
<dbReference type="Pfam" id="PF00400">
    <property type="entry name" value="WD40"/>
    <property type="match status" value="1"/>
</dbReference>
<dbReference type="SUPFAM" id="SSF50978">
    <property type="entry name" value="WD40 repeat-like"/>
    <property type="match status" value="1"/>
</dbReference>